<name>A0A226WRK3_CABSO</name>
<evidence type="ECO:0000313" key="2">
    <source>
        <dbReference type="Proteomes" id="UP000214720"/>
    </source>
</evidence>
<gene>
    <name evidence="1" type="ORF">BSU04_35070</name>
</gene>
<dbReference type="AlphaFoldDB" id="A0A226WRK3"/>
<evidence type="ECO:0000313" key="1">
    <source>
        <dbReference type="EMBL" id="OXC73815.1"/>
    </source>
</evidence>
<dbReference type="Proteomes" id="UP000214720">
    <property type="component" value="Unassembled WGS sequence"/>
</dbReference>
<protein>
    <submittedName>
        <fullName evidence="1">Uncharacterized protein</fullName>
    </submittedName>
</protein>
<accession>A0A226WRK3</accession>
<proteinExistence type="predicted"/>
<dbReference type="EMBL" id="MTHB01000240">
    <property type="protein sequence ID" value="OXC73815.1"/>
    <property type="molecule type" value="Genomic_DNA"/>
</dbReference>
<organism evidence="1 2">
    <name type="scientific">Caballeronia sordidicola</name>
    <name type="common">Burkholderia sordidicola</name>
    <dbReference type="NCBI Taxonomy" id="196367"/>
    <lineage>
        <taxon>Bacteria</taxon>
        <taxon>Pseudomonadati</taxon>
        <taxon>Pseudomonadota</taxon>
        <taxon>Betaproteobacteria</taxon>
        <taxon>Burkholderiales</taxon>
        <taxon>Burkholderiaceae</taxon>
        <taxon>Caballeronia</taxon>
    </lineage>
</organism>
<comment type="caution">
    <text evidence="1">The sequence shown here is derived from an EMBL/GenBank/DDBJ whole genome shotgun (WGS) entry which is preliminary data.</text>
</comment>
<sequence length="37" mass="4418">MWQKLKTVACDDVLRFSRHMQLTICLAHFHEFQPTAD</sequence>
<reference evidence="2" key="1">
    <citation type="submission" date="2017-01" db="EMBL/GenBank/DDBJ databases">
        <title>Genome Analysis of Deinococcus marmoris KOPRI26562.</title>
        <authorList>
            <person name="Kim J.H."/>
            <person name="Oh H.-M."/>
        </authorList>
    </citation>
    <scope>NUCLEOTIDE SEQUENCE [LARGE SCALE GENOMIC DNA]</scope>
    <source>
        <strain evidence="2">PAMC 26633</strain>
    </source>
</reference>